<reference evidence="2 3" key="1">
    <citation type="submission" date="2020-11" db="EMBL/GenBank/DDBJ databases">
        <title>The genome sequence of Novosphingobium sp. 1Y9A.</title>
        <authorList>
            <person name="Liu Y."/>
        </authorList>
    </citation>
    <scope>NUCLEOTIDE SEQUENCE [LARGE SCALE GENOMIC DNA]</scope>
    <source>
        <strain evidence="2 3">1Y9A</strain>
    </source>
</reference>
<dbReference type="SMART" id="SM01008">
    <property type="entry name" value="Ald_Xan_dh_C"/>
    <property type="match status" value="1"/>
</dbReference>
<dbReference type="PROSITE" id="PS51318">
    <property type="entry name" value="TAT"/>
    <property type="match status" value="1"/>
</dbReference>
<accession>A0ABS0HI39</accession>
<keyword evidence="3" id="KW-1185">Reference proteome</keyword>
<evidence type="ECO:0000313" key="3">
    <source>
        <dbReference type="Proteomes" id="UP000600799"/>
    </source>
</evidence>
<feature type="domain" description="Aldehyde oxidase/xanthine dehydrogenase a/b hammerhead" evidence="1">
    <location>
        <begin position="218"/>
        <end position="297"/>
    </location>
</feature>
<dbReference type="PANTHER" id="PTHR47495:SF1">
    <property type="entry name" value="BLL3820 PROTEIN"/>
    <property type="match status" value="1"/>
</dbReference>
<dbReference type="InterPro" id="IPR037165">
    <property type="entry name" value="AldOxase/xan_DH_Mopterin-bd_sf"/>
</dbReference>
<dbReference type="Gene3D" id="3.90.1170.50">
    <property type="entry name" value="Aldehyde oxidase/xanthine dehydrogenase, a/b hammerhead"/>
    <property type="match status" value="1"/>
</dbReference>
<dbReference type="SUPFAM" id="SSF56003">
    <property type="entry name" value="Molybdenum cofactor-binding domain"/>
    <property type="match status" value="2"/>
</dbReference>
<dbReference type="Pfam" id="PF20256">
    <property type="entry name" value="MoCoBD_2"/>
    <property type="match status" value="2"/>
</dbReference>
<dbReference type="InterPro" id="IPR046867">
    <property type="entry name" value="AldOxase/xan_DH_MoCoBD2"/>
</dbReference>
<dbReference type="InterPro" id="IPR006311">
    <property type="entry name" value="TAT_signal"/>
</dbReference>
<dbReference type="Proteomes" id="UP000600799">
    <property type="component" value="Unassembled WGS sequence"/>
</dbReference>
<proteinExistence type="predicted"/>
<gene>
    <name evidence="2" type="ORF">I2488_12980</name>
</gene>
<dbReference type="InterPro" id="IPR052516">
    <property type="entry name" value="N-heterocyclic_Hydroxylase"/>
</dbReference>
<comment type="caution">
    <text evidence="2">The sequence shown here is derived from an EMBL/GenBank/DDBJ whole genome shotgun (WGS) entry which is preliminary data.</text>
</comment>
<sequence length="770" mass="82223">MSATLDFHGARLSRRAFIGTGGALAVAVSLPVKSAAAAAPASLDAATPASWIELKADGTVTIRTGKCDFGQSSVNTAYRQIVAEELCVPLSAMTTVITGDTDRTPDGGGTFWLLGYVQNLRKVAAYMREAALELAAGKLGVDRKALSVKDGVISGGGKAISYADLVKGQDLKLTIPVEGELTSPMGLTVKGEPPMKPVSEYTIIGKPSANPMTRPKVSGEAVWVGDVKLPGMLHARAIHPATLGSKLVKAGKLDGAQFPGARLVTIGNLLAVVSPDEWEAVQAAQAVAAETRWSDWQGLPGHEGLADHLRSKADWTTFPSRNGAANKGEPEKVPAAREHKASYFLPYHKHAPISPMVTLADYRPDGSVTLHTLSQNPQHLRHMIAKMLSVGEDKVVVRTYPGSGHYGRSNGGSAGSEDEAVLLSRELGRPVRVQWMRADEMQWTTQSSCALADIAIKLDKDGRIAGYAAEHRVPPMQDDRLVGAILAGLPVIDSPAPVTKDLFQNGVNEMQDIWVYANVPAVREKAMSTWQIGEKESPIAVGLRDHSMRTPIQFQQNFPRELAMSEAAMLAGKDALQFRLDHVTEPRFKAIIEKLRAESGWDSRPSPAPGARASGQGVVKGRGMSIMLRDNGYWACAAHVAVTPETGEVKVERMTMVADVGIVINPLQLRRQIQAGCLMGVSQALHEEVSFDQSAITAADWASYPILTMAEAPEIKVVFETNLAAGNYGQGSESANALAGPAIAAAVLDATGKPVRRLPLRPEYVKEALA</sequence>
<protein>
    <submittedName>
        <fullName evidence="2">Xanthine dehydrogenase family protein molybdopterin-binding subunit</fullName>
    </submittedName>
</protein>
<evidence type="ECO:0000313" key="2">
    <source>
        <dbReference type="EMBL" id="MBF9151922.1"/>
    </source>
</evidence>
<dbReference type="RefSeq" id="WP_196276231.1">
    <property type="nucleotide sequence ID" value="NZ_JADQDC010000008.1"/>
</dbReference>
<dbReference type="InterPro" id="IPR008274">
    <property type="entry name" value="AldOxase/xan_DH_MoCoBD1"/>
</dbReference>
<organism evidence="2 3">
    <name type="scientific">Novosphingobium jiangmenense</name>
    <dbReference type="NCBI Taxonomy" id="2791981"/>
    <lineage>
        <taxon>Bacteria</taxon>
        <taxon>Pseudomonadati</taxon>
        <taxon>Pseudomonadota</taxon>
        <taxon>Alphaproteobacteria</taxon>
        <taxon>Sphingomonadales</taxon>
        <taxon>Sphingomonadaceae</taxon>
        <taxon>Novosphingobium</taxon>
    </lineage>
</organism>
<dbReference type="PANTHER" id="PTHR47495">
    <property type="entry name" value="ALDEHYDE DEHYDROGENASE"/>
    <property type="match status" value="1"/>
</dbReference>
<name>A0ABS0HI39_9SPHN</name>
<dbReference type="InterPro" id="IPR000674">
    <property type="entry name" value="Ald_Oxase/Xan_DH_a/b"/>
</dbReference>
<dbReference type="EMBL" id="JADQDC010000008">
    <property type="protein sequence ID" value="MBF9151922.1"/>
    <property type="molecule type" value="Genomic_DNA"/>
</dbReference>
<evidence type="ECO:0000259" key="1">
    <source>
        <dbReference type="SMART" id="SM01008"/>
    </source>
</evidence>
<dbReference type="Gene3D" id="3.30.365.10">
    <property type="entry name" value="Aldehyde oxidase/xanthine dehydrogenase, molybdopterin binding domain"/>
    <property type="match status" value="3"/>
</dbReference>
<dbReference type="Pfam" id="PF02738">
    <property type="entry name" value="MoCoBD_1"/>
    <property type="match status" value="1"/>
</dbReference>